<gene>
    <name evidence="1" type="ORF">MNOR_LOCUS19307</name>
</gene>
<name>A0AAV2R0T6_MEGNR</name>
<proteinExistence type="predicted"/>
<protein>
    <submittedName>
        <fullName evidence="1">Uncharacterized protein</fullName>
    </submittedName>
</protein>
<dbReference type="EMBL" id="CAXKWB010014261">
    <property type="protein sequence ID" value="CAL4110097.1"/>
    <property type="molecule type" value="Genomic_DNA"/>
</dbReference>
<evidence type="ECO:0000313" key="1">
    <source>
        <dbReference type="EMBL" id="CAL4110097.1"/>
    </source>
</evidence>
<organism evidence="1 2">
    <name type="scientific">Meganyctiphanes norvegica</name>
    <name type="common">Northern krill</name>
    <name type="synonym">Thysanopoda norvegica</name>
    <dbReference type="NCBI Taxonomy" id="48144"/>
    <lineage>
        <taxon>Eukaryota</taxon>
        <taxon>Metazoa</taxon>
        <taxon>Ecdysozoa</taxon>
        <taxon>Arthropoda</taxon>
        <taxon>Crustacea</taxon>
        <taxon>Multicrustacea</taxon>
        <taxon>Malacostraca</taxon>
        <taxon>Eumalacostraca</taxon>
        <taxon>Eucarida</taxon>
        <taxon>Euphausiacea</taxon>
        <taxon>Euphausiidae</taxon>
        <taxon>Meganyctiphanes</taxon>
    </lineage>
</organism>
<dbReference type="AlphaFoldDB" id="A0AAV2R0T6"/>
<keyword evidence="2" id="KW-1185">Reference proteome</keyword>
<accession>A0AAV2R0T6</accession>
<evidence type="ECO:0000313" key="2">
    <source>
        <dbReference type="Proteomes" id="UP001497623"/>
    </source>
</evidence>
<comment type="caution">
    <text evidence="1">The sequence shown here is derived from an EMBL/GenBank/DDBJ whole genome shotgun (WGS) entry which is preliminary data.</text>
</comment>
<reference evidence="1 2" key="1">
    <citation type="submission" date="2024-05" db="EMBL/GenBank/DDBJ databases">
        <authorList>
            <person name="Wallberg A."/>
        </authorList>
    </citation>
    <scope>NUCLEOTIDE SEQUENCE [LARGE SCALE GENOMIC DNA]</scope>
</reference>
<dbReference type="Proteomes" id="UP001497623">
    <property type="component" value="Unassembled WGS sequence"/>
</dbReference>
<sequence>MAQEGKEFSSKGAALHAAKLDARVPKNNVPISIWDVTGQIPRQLNVHLRDKNTLQKPEEMQLGYTTEEMNVDYYYKTDAFYQAQPFDVNNPVLHDVIVIQHRPRSHTFDDGTADNRPRFHVRPLGVDGLLMETGCLMSYHTTCKLDEDGVTYIPFVDLPPEQKAHQNYWYPAANAQ</sequence>